<evidence type="ECO:0000256" key="4">
    <source>
        <dbReference type="ARBA" id="ARBA00023136"/>
    </source>
</evidence>
<keyword evidence="2 6" id="KW-0812">Transmembrane</keyword>
<feature type="region of interest" description="Disordered" evidence="5">
    <location>
        <begin position="384"/>
        <end position="405"/>
    </location>
</feature>
<evidence type="ECO:0000313" key="9">
    <source>
        <dbReference type="Proteomes" id="UP000696485"/>
    </source>
</evidence>
<dbReference type="PANTHER" id="PTHR11863">
    <property type="entry name" value="STEROL DESATURASE"/>
    <property type="match status" value="1"/>
</dbReference>
<evidence type="ECO:0000256" key="1">
    <source>
        <dbReference type="ARBA" id="ARBA00004370"/>
    </source>
</evidence>
<evidence type="ECO:0000256" key="5">
    <source>
        <dbReference type="SAM" id="MobiDB-lite"/>
    </source>
</evidence>
<evidence type="ECO:0000256" key="2">
    <source>
        <dbReference type="ARBA" id="ARBA00022692"/>
    </source>
</evidence>
<reference evidence="8" key="1">
    <citation type="journal article" date="2020" name="Fungal Divers.">
        <title>Resolving the Mortierellaceae phylogeny through synthesis of multi-gene phylogenetics and phylogenomics.</title>
        <authorList>
            <person name="Vandepol N."/>
            <person name="Liber J."/>
            <person name="Desiro A."/>
            <person name="Na H."/>
            <person name="Kennedy M."/>
            <person name="Barry K."/>
            <person name="Grigoriev I.V."/>
            <person name="Miller A.N."/>
            <person name="O'Donnell K."/>
            <person name="Stajich J.E."/>
            <person name="Bonito G."/>
        </authorList>
    </citation>
    <scope>NUCLEOTIDE SEQUENCE</scope>
    <source>
        <strain evidence="8">NVP1</strain>
    </source>
</reference>
<evidence type="ECO:0000259" key="7">
    <source>
        <dbReference type="Pfam" id="PF04116"/>
    </source>
</evidence>
<feature type="domain" description="Fatty acid hydroxylase" evidence="7">
    <location>
        <begin position="237"/>
        <end position="363"/>
    </location>
</feature>
<protein>
    <submittedName>
        <fullName evidence="8">C-5 sterol desaturase</fullName>
    </submittedName>
</protein>
<dbReference type="InterPro" id="IPR006694">
    <property type="entry name" value="Fatty_acid_hydroxylase"/>
</dbReference>
<evidence type="ECO:0000256" key="6">
    <source>
        <dbReference type="SAM" id="Phobius"/>
    </source>
</evidence>
<dbReference type="Proteomes" id="UP000696485">
    <property type="component" value="Unassembled WGS sequence"/>
</dbReference>
<dbReference type="GO" id="GO:0005506">
    <property type="term" value="F:iron ion binding"/>
    <property type="evidence" value="ECO:0007669"/>
    <property type="project" value="InterPro"/>
</dbReference>
<sequence>MDEVLAVADELLFNSMYQKLPSIPIPDLALSLQSLPSMDQFQSLASSSSSSLFNIFVNTTSHAWQAGFSGVTLDTLPADHLVRQALSLFLITFSGAFLMYFSFAIPAYYFLFDHNYKSHPKYLKNQIRLEIDMSVKALLGIAVFTTPWMVASVRGYSRLYSHIHSIPKVVINPPATPIQESMAATIAAAFSSGHIQTSQMDQMIEPCSDAIACFMEMMSTMAKPWMDGWGYVAVSIVLFVLFTDFGIYWAHRVLHHPLLYKRFHKPHHKWVVPTPFASHAFHFVDGYIQSLPYQVVLFVVPLHKYVYLALFTFVNLWTVLIHDNEFFVFSDIFNSAAHHSAHHLYFSYNFGQYFTFWDMLGGTYKSPEEAELRKVLRTPADRPWRTKKGAEADRREKEKASAVSSGFTVGEVKILVEPRKRPQSFGKDSRAL</sequence>
<gene>
    <name evidence="8" type="primary">ERG3_1</name>
    <name evidence="8" type="ORF">BG006_003556</name>
</gene>
<comment type="subcellular location">
    <subcellularLocation>
        <location evidence="1">Membrane</location>
    </subcellularLocation>
</comment>
<dbReference type="AlphaFoldDB" id="A0A9P5SX22"/>
<feature type="transmembrane region" description="Helical" evidence="6">
    <location>
        <begin position="228"/>
        <end position="250"/>
    </location>
</feature>
<keyword evidence="9" id="KW-1185">Reference proteome</keyword>
<evidence type="ECO:0000256" key="3">
    <source>
        <dbReference type="ARBA" id="ARBA00022989"/>
    </source>
</evidence>
<feature type="transmembrane region" description="Helical" evidence="6">
    <location>
        <begin position="86"/>
        <end position="112"/>
    </location>
</feature>
<dbReference type="GO" id="GO:0008610">
    <property type="term" value="P:lipid biosynthetic process"/>
    <property type="evidence" value="ECO:0007669"/>
    <property type="project" value="InterPro"/>
</dbReference>
<dbReference type="GO" id="GO:0016020">
    <property type="term" value="C:membrane"/>
    <property type="evidence" value="ECO:0007669"/>
    <property type="project" value="UniProtKB-SubCell"/>
</dbReference>
<comment type="caution">
    <text evidence="8">The sequence shown here is derived from an EMBL/GenBank/DDBJ whole genome shotgun (WGS) entry which is preliminary data.</text>
</comment>
<dbReference type="InterPro" id="IPR050307">
    <property type="entry name" value="Sterol_Desaturase_Related"/>
</dbReference>
<dbReference type="Pfam" id="PF04116">
    <property type="entry name" value="FA_hydroxylase"/>
    <property type="match status" value="1"/>
</dbReference>
<dbReference type="EMBL" id="JAAAUY010000002">
    <property type="protein sequence ID" value="KAF9338388.1"/>
    <property type="molecule type" value="Genomic_DNA"/>
</dbReference>
<organism evidence="8 9">
    <name type="scientific">Podila minutissima</name>
    <dbReference type="NCBI Taxonomy" id="64525"/>
    <lineage>
        <taxon>Eukaryota</taxon>
        <taxon>Fungi</taxon>
        <taxon>Fungi incertae sedis</taxon>
        <taxon>Mucoromycota</taxon>
        <taxon>Mortierellomycotina</taxon>
        <taxon>Mortierellomycetes</taxon>
        <taxon>Mortierellales</taxon>
        <taxon>Mortierellaceae</taxon>
        <taxon>Podila</taxon>
    </lineage>
</organism>
<name>A0A9P5SX22_9FUNG</name>
<keyword evidence="4 6" id="KW-0472">Membrane</keyword>
<accession>A0A9P5SX22</accession>
<feature type="transmembrane region" description="Helical" evidence="6">
    <location>
        <begin position="302"/>
        <end position="321"/>
    </location>
</feature>
<keyword evidence="3 6" id="KW-1133">Transmembrane helix</keyword>
<proteinExistence type="predicted"/>
<dbReference type="GO" id="GO:0016491">
    <property type="term" value="F:oxidoreductase activity"/>
    <property type="evidence" value="ECO:0007669"/>
    <property type="project" value="InterPro"/>
</dbReference>
<evidence type="ECO:0000313" key="8">
    <source>
        <dbReference type="EMBL" id="KAF9338388.1"/>
    </source>
</evidence>
<feature type="compositionally biased region" description="Basic and acidic residues" evidence="5">
    <location>
        <begin position="384"/>
        <end position="400"/>
    </location>
</feature>